<feature type="non-terminal residue" evidence="1">
    <location>
        <position position="1"/>
    </location>
</feature>
<organism evidence="1">
    <name type="scientific">marine sediment metagenome</name>
    <dbReference type="NCBI Taxonomy" id="412755"/>
    <lineage>
        <taxon>unclassified sequences</taxon>
        <taxon>metagenomes</taxon>
        <taxon>ecological metagenomes</taxon>
    </lineage>
</organism>
<dbReference type="AlphaFoldDB" id="X1UF27"/>
<dbReference type="EMBL" id="BARW01026279">
    <property type="protein sequence ID" value="GAJ16113.1"/>
    <property type="molecule type" value="Genomic_DNA"/>
</dbReference>
<sequence>ELTLRKKHVPGGKYSQMVRLRSTYGWRNSTGLIR</sequence>
<gene>
    <name evidence="1" type="ORF">S12H4_42888</name>
</gene>
<evidence type="ECO:0000313" key="1">
    <source>
        <dbReference type="EMBL" id="GAJ16113.1"/>
    </source>
</evidence>
<proteinExistence type="predicted"/>
<accession>X1UF27</accession>
<reference evidence="1" key="1">
    <citation type="journal article" date="2014" name="Front. Microbiol.">
        <title>High frequency of phylogenetically diverse reductive dehalogenase-homologous genes in deep subseafloor sedimentary metagenomes.</title>
        <authorList>
            <person name="Kawai M."/>
            <person name="Futagami T."/>
            <person name="Toyoda A."/>
            <person name="Takaki Y."/>
            <person name="Nishi S."/>
            <person name="Hori S."/>
            <person name="Arai W."/>
            <person name="Tsubouchi T."/>
            <person name="Morono Y."/>
            <person name="Uchiyama I."/>
            <person name="Ito T."/>
            <person name="Fujiyama A."/>
            <person name="Inagaki F."/>
            <person name="Takami H."/>
        </authorList>
    </citation>
    <scope>NUCLEOTIDE SEQUENCE</scope>
    <source>
        <strain evidence="1">Expedition CK06-06</strain>
    </source>
</reference>
<protein>
    <submittedName>
        <fullName evidence="1">Uncharacterized protein</fullName>
    </submittedName>
</protein>
<name>X1UF27_9ZZZZ</name>
<comment type="caution">
    <text evidence="1">The sequence shown here is derived from an EMBL/GenBank/DDBJ whole genome shotgun (WGS) entry which is preliminary data.</text>
</comment>